<dbReference type="EMBL" id="KN847475">
    <property type="protein sequence ID" value="KIX09744.1"/>
    <property type="molecule type" value="Genomic_DNA"/>
</dbReference>
<dbReference type="Proteomes" id="UP000053617">
    <property type="component" value="Unassembled WGS sequence"/>
</dbReference>
<protein>
    <submittedName>
        <fullName evidence="2">Uncharacterized protein</fullName>
    </submittedName>
</protein>
<dbReference type="VEuPathDB" id="FungiDB:Z518_00825"/>
<organism evidence="2 3">
    <name type="scientific">Rhinocladiella mackenziei CBS 650.93</name>
    <dbReference type="NCBI Taxonomy" id="1442369"/>
    <lineage>
        <taxon>Eukaryota</taxon>
        <taxon>Fungi</taxon>
        <taxon>Dikarya</taxon>
        <taxon>Ascomycota</taxon>
        <taxon>Pezizomycotina</taxon>
        <taxon>Eurotiomycetes</taxon>
        <taxon>Chaetothyriomycetidae</taxon>
        <taxon>Chaetothyriales</taxon>
        <taxon>Herpotrichiellaceae</taxon>
        <taxon>Rhinocladiella</taxon>
    </lineage>
</organism>
<evidence type="ECO:0000313" key="2">
    <source>
        <dbReference type="EMBL" id="KIX09744.1"/>
    </source>
</evidence>
<proteinExistence type="predicted"/>
<dbReference type="OrthoDB" id="5305386at2759"/>
<evidence type="ECO:0000313" key="3">
    <source>
        <dbReference type="Proteomes" id="UP000053617"/>
    </source>
</evidence>
<dbReference type="AlphaFoldDB" id="A0A0D2IUJ0"/>
<dbReference type="GeneID" id="25288896"/>
<dbReference type="HOGENOM" id="CLU_533276_0_0_1"/>
<keyword evidence="3" id="KW-1185">Reference proteome</keyword>
<evidence type="ECO:0000256" key="1">
    <source>
        <dbReference type="SAM" id="MobiDB-lite"/>
    </source>
</evidence>
<sequence length="565" mass="61755">MSSTTTLHDHISQMTPIKHRRRKRPSFSPAPRAHSESPKKALKPVFQPDSDVATASLDFEEFSLWDHELHDQHLSAKHRAALSRHLSENFEVVELLITLPFLILRCNGAPPPPDKRPFSVAGCIAVWIGFDEPVPCFLPGNTSTNDELEYEIKLEDRLAADLMPYGMPKADTLFDIVTRYFHGAIAVSLICSTLVVEFPEIDLESWKNKIAELPHGFQNSSVALNYSNGPLTNTEFGRLKKPDPTYLASLQEDDSDYVQSQGCFCPGTMLSADSGNQISAGILVEKDGEIRLTVAFHCWADEYAATPDALGDPDHFSVKQGNTRVGYVAERVGETDIGLAKLDDGIVFSNRFLDIDSSAKTLLLLEDISQGDTVLIDSFVTGRQALRCVGIRIVTAKGSASFLKGEAKDLPGEGNYIHLSQGIWATNAPDICGATKIRAGVCGSAAVRNKAEGATKSLDRGEICGFMHWSDLQMKYAQNGELFCFADALDELVQPWLEVCPPSGEAPSDTMRDREDATKLDQVATGKDGGVLTKIILNSGIRLCIVKQESQEGCLRARAIGGLEN</sequence>
<name>A0A0D2IUJ0_9EURO</name>
<feature type="region of interest" description="Disordered" evidence="1">
    <location>
        <begin position="1"/>
        <end position="45"/>
    </location>
</feature>
<reference evidence="2 3" key="1">
    <citation type="submission" date="2015-01" db="EMBL/GenBank/DDBJ databases">
        <title>The Genome Sequence of Rhinocladiella mackenzie CBS 650.93.</title>
        <authorList>
            <consortium name="The Broad Institute Genomics Platform"/>
            <person name="Cuomo C."/>
            <person name="de Hoog S."/>
            <person name="Gorbushina A."/>
            <person name="Stielow B."/>
            <person name="Teixiera M."/>
            <person name="Abouelleil A."/>
            <person name="Chapman S.B."/>
            <person name="Priest M."/>
            <person name="Young S.K."/>
            <person name="Wortman J."/>
            <person name="Nusbaum C."/>
            <person name="Birren B."/>
        </authorList>
    </citation>
    <scope>NUCLEOTIDE SEQUENCE [LARGE SCALE GENOMIC DNA]</scope>
    <source>
        <strain evidence="2 3">CBS 650.93</strain>
    </source>
</reference>
<accession>A0A0D2IUJ0</accession>
<dbReference type="RefSeq" id="XP_013276880.1">
    <property type="nucleotide sequence ID" value="XM_013421426.1"/>
</dbReference>
<gene>
    <name evidence="2" type="ORF">Z518_00825</name>
</gene>